<evidence type="ECO:0000259" key="1">
    <source>
        <dbReference type="Pfam" id="PF01261"/>
    </source>
</evidence>
<evidence type="ECO:0000313" key="3">
    <source>
        <dbReference type="Proteomes" id="UP000198982"/>
    </source>
</evidence>
<dbReference type="PANTHER" id="PTHR12110">
    <property type="entry name" value="HYDROXYPYRUVATE ISOMERASE"/>
    <property type="match status" value="1"/>
</dbReference>
<dbReference type="InterPro" id="IPR050312">
    <property type="entry name" value="IolE/XylAMocC-like"/>
</dbReference>
<dbReference type="RefSeq" id="WP_092309783.1">
    <property type="nucleotide sequence ID" value="NZ_FNTJ01000001.1"/>
</dbReference>
<name>A0A1H4JQ80_9PSED</name>
<protein>
    <submittedName>
        <fullName evidence="2">Sugar phosphate isomerase/epimerase</fullName>
    </submittedName>
</protein>
<keyword evidence="2" id="KW-0413">Isomerase</keyword>
<dbReference type="AlphaFoldDB" id="A0A1H4JQ80"/>
<dbReference type="PANTHER" id="PTHR12110:SF48">
    <property type="entry name" value="BLL3656 PROTEIN"/>
    <property type="match status" value="1"/>
</dbReference>
<dbReference type="EMBL" id="FNTJ01000001">
    <property type="protein sequence ID" value="SEB48076.1"/>
    <property type="molecule type" value="Genomic_DNA"/>
</dbReference>
<evidence type="ECO:0000313" key="2">
    <source>
        <dbReference type="EMBL" id="SEB48076.1"/>
    </source>
</evidence>
<feature type="domain" description="Xylose isomerase-like TIM barrel" evidence="1">
    <location>
        <begin position="23"/>
        <end position="250"/>
    </location>
</feature>
<dbReference type="InterPro" id="IPR036237">
    <property type="entry name" value="Xyl_isomerase-like_sf"/>
</dbReference>
<dbReference type="GO" id="GO:0016853">
    <property type="term" value="F:isomerase activity"/>
    <property type="evidence" value="ECO:0007669"/>
    <property type="project" value="UniProtKB-KW"/>
</dbReference>
<reference evidence="3" key="1">
    <citation type="submission" date="2016-10" db="EMBL/GenBank/DDBJ databases">
        <authorList>
            <person name="Varghese N."/>
            <person name="Submissions S."/>
        </authorList>
    </citation>
    <scope>NUCLEOTIDE SEQUENCE [LARGE SCALE GENOMIC DNA]</scope>
    <source>
        <strain evidence="3">DSM 9751</strain>
    </source>
</reference>
<accession>A0A1H4JQ80</accession>
<dbReference type="SUPFAM" id="SSF51658">
    <property type="entry name" value="Xylose isomerase-like"/>
    <property type="match status" value="1"/>
</dbReference>
<keyword evidence="3" id="KW-1185">Reference proteome</keyword>
<sequence length="271" mass="29867">MSERIFSLASLTVLELSPPEMVEVAARAGYSHVGLRLEPATPEEHHFPLVADAGLRRQTLARLRDSGVRVLDVEILRLKPQTRVGDFEALLAVGAEFAASELLVAGNDPDEARMTDNFAALCDLARQYGLHPHLEFMPWTDARNLEQAVRVVENAGRDNGCVLVDAFHFDRSGSRLADLAQVAPARLRYAQLCDVAGPRPDDMQEILRQARNERRFPGQGDCDLPGLLQCLPQHLPLSLEIPTVQLLEQGVSALQRAQMALDATRALLART</sequence>
<organism evidence="2 3">
    <name type="scientific">Pseudomonas saponiphila</name>
    <dbReference type="NCBI Taxonomy" id="556534"/>
    <lineage>
        <taxon>Bacteria</taxon>
        <taxon>Pseudomonadati</taxon>
        <taxon>Pseudomonadota</taxon>
        <taxon>Gammaproteobacteria</taxon>
        <taxon>Pseudomonadales</taxon>
        <taxon>Pseudomonadaceae</taxon>
        <taxon>Pseudomonas</taxon>
    </lineage>
</organism>
<proteinExistence type="predicted"/>
<gene>
    <name evidence="2" type="ORF">SAMN05216178_0636</name>
</gene>
<dbReference type="Pfam" id="PF01261">
    <property type="entry name" value="AP_endonuc_2"/>
    <property type="match status" value="1"/>
</dbReference>
<dbReference type="Proteomes" id="UP000198982">
    <property type="component" value="Unassembled WGS sequence"/>
</dbReference>
<dbReference type="InterPro" id="IPR013022">
    <property type="entry name" value="Xyl_isomerase-like_TIM-brl"/>
</dbReference>
<dbReference type="Gene3D" id="3.20.20.150">
    <property type="entry name" value="Divalent-metal-dependent TIM barrel enzymes"/>
    <property type="match status" value="1"/>
</dbReference>